<proteinExistence type="predicted"/>
<sequence>MAEPTLEELLAWRAELVASIASGVLRSTYMGRTTEFRSLAEMERSKALLDDMIAQAATPTRQRIRRVYTPGAKHL</sequence>
<reference evidence="1 2" key="1">
    <citation type="submission" date="2020-03" db="EMBL/GenBank/DDBJ databases">
        <title>Roseomonas selenitidurans sp. nov. isolated from soil.</title>
        <authorList>
            <person name="Liu H."/>
        </authorList>
    </citation>
    <scope>NUCLEOTIDE SEQUENCE [LARGE SCALE GENOMIC DNA]</scope>
    <source>
        <strain evidence="1 2">JCM 15073</strain>
    </source>
</reference>
<organism evidence="1 2">
    <name type="scientific">Falsiroseomonas frigidaquae</name>
    <dbReference type="NCBI Taxonomy" id="487318"/>
    <lineage>
        <taxon>Bacteria</taxon>
        <taxon>Pseudomonadati</taxon>
        <taxon>Pseudomonadota</taxon>
        <taxon>Alphaproteobacteria</taxon>
        <taxon>Acetobacterales</taxon>
        <taxon>Roseomonadaceae</taxon>
        <taxon>Falsiroseomonas</taxon>
    </lineage>
</organism>
<dbReference type="NCBIfam" id="NF047331">
    <property type="entry name" value="phage_HTJ"/>
    <property type="match status" value="1"/>
</dbReference>
<keyword evidence="2" id="KW-1185">Reference proteome</keyword>
<accession>A0ABX1ETJ0</accession>
<name>A0ABX1ETJ0_9PROT</name>
<evidence type="ECO:0000313" key="1">
    <source>
        <dbReference type="EMBL" id="NKE43392.1"/>
    </source>
</evidence>
<gene>
    <name evidence="1" type="ORF">HB662_01280</name>
</gene>
<dbReference type="EMBL" id="JAAVTX010000001">
    <property type="protein sequence ID" value="NKE43392.1"/>
    <property type="molecule type" value="Genomic_DNA"/>
</dbReference>
<protein>
    <submittedName>
        <fullName evidence="1">Uncharacterized protein</fullName>
    </submittedName>
</protein>
<dbReference type="RefSeq" id="WP_168046341.1">
    <property type="nucleotide sequence ID" value="NZ_JAATJR010000001.1"/>
</dbReference>
<evidence type="ECO:0000313" key="2">
    <source>
        <dbReference type="Proteomes" id="UP000765160"/>
    </source>
</evidence>
<comment type="caution">
    <text evidence="1">The sequence shown here is derived from an EMBL/GenBank/DDBJ whole genome shotgun (WGS) entry which is preliminary data.</text>
</comment>
<dbReference type="Proteomes" id="UP000765160">
    <property type="component" value="Unassembled WGS sequence"/>
</dbReference>